<dbReference type="Gene3D" id="2.40.50.140">
    <property type="entry name" value="Nucleic acid-binding proteins"/>
    <property type="match status" value="1"/>
</dbReference>
<dbReference type="InterPro" id="IPR012340">
    <property type="entry name" value="NA-bd_OB-fold"/>
</dbReference>
<gene>
    <name evidence="1" type="ORF">H671_3g10349</name>
</gene>
<dbReference type="EMBL" id="KE673074">
    <property type="protein sequence ID" value="ERE78450.1"/>
    <property type="molecule type" value="Genomic_DNA"/>
</dbReference>
<dbReference type="Proteomes" id="UP000030759">
    <property type="component" value="Unassembled WGS sequence"/>
</dbReference>
<evidence type="ECO:0000313" key="2">
    <source>
        <dbReference type="Proteomes" id="UP000030759"/>
    </source>
</evidence>
<protein>
    <submittedName>
        <fullName evidence="1">CST complex subunit STN1</fullName>
    </submittedName>
</protein>
<dbReference type="AlphaFoldDB" id="A0A061I717"/>
<organism evidence="1 2">
    <name type="scientific">Cricetulus griseus</name>
    <name type="common">Chinese hamster</name>
    <name type="synonym">Cricetulus barabensis griseus</name>
    <dbReference type="NCBI Taxonomy" id="10029"/>
    <lineage>
        <taxon>Eukaryota</taxon>
        <taxon>Metazoa</taxon>
        <taxon>Chordata</taxon>
        <taxon>Craniata</taxon>
        <taxon>Vertebrata</taxon>
        <taxon>Euteleostomi</taxon>
        <taxon>Mammalia</taxon>
        <taxon>Eutheria</taxon>
        <taxon>Euarchontoglires</taxon>
        <taxon>Glires</taxon>
        <taxon>Rodentia</taxon>
        <taxon>Myomorpha</taxon>
        <taxon>Muroidea</taxon>
        <taxon>Cricetidae</taxon>
        <taxon>Cricetinae</taxon>
        <taxon>Cricetulus</taxon>
    </lineage>
</organism>
<sequence length="120" mass="13697">MLQHSLLMQCESNPREEEIPSLFWGLDPVFLAFAKLYIRDILEMKESHQVPGIYIYNGHPIRRVDILGTVISVRERETFYSYGVISSCEPPSVGAGHWNPTLLPPLESTGIHADRKPYTQ</sequence>
<evidence type="ECO:0000313" key="1">
    <source>
        <dbReference type="EMBL" id="ERE78450.1"/>
    </source>
</evidence>
<reference evidence="2" key="1">
    <citation type="journal article" date="2013" name="Nat. Biotechnol.">
        <title>Chinese hamster genome sequenced from sorted chromosomes.</title>
        <authorList>
            <person name="Brinkrolf K."/>
            <person name="Rupp O."/>
            <person name="Laux H."/>
            <person name="Kollin F."/>
            <person name="Ernst W."/>
            <person name="Linke B."/>
            <person name="Kofler R."/>
            <person name="Romand S."/>
            <person name="Hesse F."/>
            <person name="Budach W.E."/>
            <person name="Galosy S."/>
            <person name="Muller D."/>
            <person name="Noll T."/>
            <person name="Wienberg J."/>
            <person name="Jostock T."/>
            <person name="Leonard M."/>
            <person name="Grillari J."/>
            <person name="Tauch A."/>
            <person name="Goesmann A."/>
            <person name="Helk B."/>
            <person name="Mott J.E."/>
            <person name="Puhler A."/>
            <person name="Borth N."/>
        </authorList>
    </citation>
    <scope>NUCLEOTIDE SEQUENCE [LARGE SCALE GENOMIC DNA]</scope>
    <source>
        <strain evidence="2">17A/GY</strain>
    </source>
</reference>
<dbReference type="SUPFAM" id="SSF50249">
    <property type="entry name" value="Nucleic acid-binding proteins"/>
    <property type="match status" value="1"/>
</dbReference>
<name>A0A061I717_CRIGR</name>
<accession>A0A061I717</accession>
<proteinExistence type="predicted"/>